<protein>
    <recommendedName>
        <fullName evidence="4">Secreted protein</fullName>
    </recommendedName>
</protein>
<dbReference type="EMBL" id="JBBPEH010000016">
    <property type="protein sequence ID" value="KAK7529559.1"/>
    <property type="molecule type" value="Genomic_DNA"/>
</dbReference>
<gene>
    <name evidence="2" type="ORF">J3D65DRAFT_170970</name>
</gene>
<accession>A0ABR1L2U2</accession>
<feature type="transmembrane region" description="Helical" evidence="1">
    <location>
        <begin position="52"/>
        <end position="70"/>
    </location>
</feature>
<sequence length="109" mass="12048">MSAGVFPIYIGVFFFCCLSVCLSVCLYTGSLSWIVPPPSRIASKQHGSGQRARGGLCSMVSVVFFLYRVVSPRPRGETYKSSRESMDAYSTWRAARGILPVYLRAIARV</sequence>
<dbReference type="Proteomes" id="UP001360953">
    <property type="component" value="Unassembled WGS sequence"/>
</dbReference>
<reference evidence="2 3" key="1">
    <citation type="submission" date="2024-04" db="EMBL/GenBank/DDBJ databases">
        <title>Phyllosticta paracitricarpa is synonymous to the EU quarantine fungus P. citricarpa based on phylogenomic analyses.</title>
        <authorList>
            <consortium name="Lawrence Berkeley National Laboratory"/>
            <person name="Van ingen-buijs V.A."/>
            <person name="Van westerhoven A.C."/>
            <person name="Haridas S."/>
            <person name="Skiadas P."/>
            <person name="Martin F."/>
            <person name="Groenewald J.Z."/>
            <person name="Crous P.W."/>
            <person name="Seidl M.F."/>
        </authorList>
    </citation>
    <scope>NUCLEOTIDE SEQUENCE [LARGE SCALE GENOMIC DNA]</scope>
    <source>
        <strain evidence="2 3">CPC 17464</strain>
    </source>
</reference>
<proteinExistence type="predicted"/>
<feature type="transmembrane region" description="Helical" evidence="1">
    <location>
        <begin position="6"/>
        <end position="31"/>
    </location>
</feature>
<evidence type="ECO:0008006" key="4">
    <source>
        <dbReference type="Google" id="ProtNLM"/>
    </source>
</evidence>
<keyword evidence="1" id="KW-1133">Transmembrane helix</keyword>
<name>A0ABR1L2U2_9PEZI</name>
<keyword evidence="1" id="KW-0812">Transmembrane</keyword>
<keyword evidence="1" id="KW-0472">Membrane</keyword>
<evidence type="ECO:0000256" key="1">
    <source>
        <dbReference type="SAM" id="Phobius"/>
    </source>
</evidence>
<keyword evidence="3" id="KW-1185">Reference proteome</keyword>
<dbReference type="GeneID" id="92027160"/>
<dbReference type="RefSeq" id="XP_066650009.1">
    <property type="nucleotide sequence ID" value="XM_066794254.1"/>
</dbReference>
<evidence type="ECO:0000313" key="2">
    <source>
        <dbReference type="EMBL" id="KAK7529559.1"/>
    </source>
</evidence>
<organism evidence="2 3">
    <name type="scientific">Phyllosticta citribraziliensis</name>
    <dbReference type="NCBI Taxonomy" id="989973"/>
    <lineage>
        <taxon>Eukaryota</taxon>
        <taxon>Fungi</taxon>
        <taxon>Dikarya</taxon>
        <taxon>Ascomycota</taxon>
        <taxon>Pezizomycotina</taxon>
        <taxon>Dothideomycetes</taxon>
        <taxon>Dothideomycetes incertae sedis</taxon>
        <taxon>Botryosphaeriales</taxon>
        <taxon>Phyllostictaceae</taxon>
        <taxon>Phyllosticta</taxon>
    </lineage>
</organism>
<comment type="caution">
    <text evidence="2">The sequence shown here is derived from an EMBL/GenBank/DDBJ whole genome shotgun (WGS) entry which is preliminary data.</text>
</comment>
<evidence type="ECO:0000313" key="3">
    <source>
        <dbReference type="Proteomes" id="UP001360953"/>
    </source>
</evidence>